<feature type="domain" description="Chitin-binding type-2" evidence="8">
    <location>
        <begin position="29"/>
        <end position="85"/>
    </location>
</feature>
<sequence length="296" mass="32476">MELFGLLWGIFVFQECAHAVLQNGFAFKTSICEGKNGELLPMFGTCKGYYVCADGSAVIGTCIGNTLFNPLTLHCEEADNVDCIFDGKVSASEDGSGSESDEDDEEVIFKTDPSLTVKPVKKKRPTAQVTGPADLLNRMCTGKKDGVMLTKKGSCGEYYVCMAKKPHLHSCPGRQHFSPSHRICMKASEAKCLVGPQKTKQLDEPATTGGVCSDDKQNSLVAHRSDCGKFMLCSNMMFLVMDCPTGLHFNTASSRCDYPKISKCQTKLKETKIKETKSKRKSKSKKNIHKVKSRPL</sequence>
<dbReference type="SMART" id="SM00494">
    <property type="entry name" value="ChtBD2"/>
    <property type="match status" value="3"/>
</dbReference>
<protein>
    <recommendedName>
        <fullName evidence="8">Chitin-binding type-2 domain-containing protein</fullName>
    </recommendedName>
</protein>
<evidence type="ECO:0000256" key="3">
    <source>
        <dbReference type="ARBA" id="ARBA00022737"/>
    </source>
</evidence>
<reference evidence="10" key="1">
    <citation type="journal article" date="2021" name="Elife">
        <title>Highly contiguous assemblies of 101 drosophilid genomes.</title>
        <authorList>
            <person name="Kim B.Y."/>
            <person name="Wang J.R."/>
            <person name="Miller D.E."/>
            <person name="Barmina O."/>
            <person name="Delaney E."/>
            <person name="Thompson A."/>
            <person name="Comeault A.A."/>
            <person name="Peede D."/>
            <person name="D'Agostino E.R."/>
            <person name="Pelaez J."/>
            <person name="Aguilar J.M."/>
            <person name="Haji D."/>
            <person name="Matsunaga T."/>
            <person name="Armstrong E.E."/>
            <person name="Zych M."/>
            <person name="Ogawa Y."/>
            <person name="Stamenkovic-Radak M."/>
            <person name="Jelic M."/>
            <person name="Veselinovic M.S."/>
            <person name="Tanaskovic M."/>
            <person name="Eric P."/>
            <person name="Gao J.J."/>
            <person name="Katoh T.K."/>
            <person name="Toda M.J."/>
            <person name="Watabe H."/>
            <person name="Watada M."/>
            <person name="Davis J.S."/>
            <person name="Moyle L.C."/>
            <person name="Manoli G."/>
            <person name="Bertolini E."/>
            <person name="Kostal V."/>
            <person name="Hawley R.S."/>
            <person name="Takahashi A."/>
            <person name="Jones C.D."/>
            <person name="Price D.K."/>
            <person name="Whiteman N."/>
            <person name="Kopp A."/>
            <person name="Matute D.R."/>
            <person name="Petrov D.A."/>
        </authorList>
    </citation>
    <scope>NUCLEOTIDE SEQUENCE [LARGE SCALE GENOMIC DNA]</scope>
</reference>
<dbReference type="InterPro" id="IPR002557">
    <property type="entry name" value="Chitin-bd_dom"/>
</dbReference>
<dbReference type="SUPFAM" id="SSF57625">
    <property type="entry name" value="Invertebrate chitin-binding proteins"/>
    <property type="match status" value="3"/>
</dbReference>
<feature type="chain" id="PRO_5046886325" description="Chitin-binding type-2 domain-containing protein" evidence="7">
    <location>
        <begin position="20"/>
        <end position="296"/>
    </location>
</feature>
<feature type="domain" description="Chitin-binding type-2" evidence="8">
    <location>
        <begin position="209"/>
        <end position="266"/>
    </location>
</feature>
<dbReference type="Proteomes" id="UP001652680">
    <property type="component" value="Unassembled WGS sequence"/>
</dbReference>
<dbReference type="InterPro" id="IPR051940">
    <property type="entry name" value="Chitin_bind-dev_reg"/>
</dbReference>
<dbReference type="PROSITE" id="PS50940">
    <property type="entry name" value="CHIT_BIND_II"/>
    <property type="match status" value="3"/>
</dbReference>
<evidence type="ECO:0000256" key="7">
    <source>
        <dbReference type="SAM" id="SignalP"/>
    </source>
</evidence>
<evidence type="ECO:0000313" key="9">
    <source>
        <dbReference type="EnsemblMetazoa" id="XP_016990250.2"/>
    </source>
</evidence>
<dbReference type="EnsemblMetazoa" id="XM_017134761.2">
    <property type="protein sequence ID" value="XP_016990250.2"/>
    <property type="gene ID" value="LOC108052376"/>
</dbReference>
<keyword evidence="5" id="KW-0325">Glycoprotein</keyword>
<feature type="signal peptide" evidence="7">
    <location>
        <begin position="1"/>
        <end position="19"/>
    </location>
</feature>
<dbReference type="InterPro" id="IPR036508">
    <property type="entry name" value="Chitin-bd_dom_sf"/>
</dbReference>
<organism evidence="9 10">
    <name type="scientific">Drosophila rhopaloa</name>
    <name type="common">Fruit fly</name>
    <dbReference type="NCBI Taxonomy" id="1041015"/>
    <lineage>
        <taxon>Eukaryota</taxon>
        <taxon>Metazoa</taxon>
        <taxon>Ecdysozoa</taxon>
        <taxon>Arthropoda</taxon>
        <taxon>Hexapoda</taxon>
        <taxon>Insecta</taxon>
        <taxon>Pterygota</taxon>
        <taxon>Neoptera</taxon>
        <taxon>Endopterygota</taxon>
        <taxon>Diptera</taxon>
        <taxon>Brachycera</taxon>
        <taxon>Muscomorpha</taxon>
        <taxon>Ephydroidea</taxon>
        <taxon>Drosophilidae</taxon>
        <taxon>Drosophila</taxon>
        <taxon>Sophophora</taxon>
    </lineage>
</organism>
<keyword evidence="10" id="KW-1185">Reference proteome</keyword>
<keyword evidence="2 7" id="KW-0732">Signal</keyword>
<keyword evidence="4" id="KW-1015">Disulfide bond</keyword>
<evidence type="ECO:0000256" key="2">
    <source>
        <dbReference type="ARBA" id="ARBA00022729"/>
    </source>
</evidence>
<reference evidence="9" key="2">
    <citation type="submission" date="2025-05" db="UniProtKB">
        <authorList>
            <consortium name="EnsemblMetazoa"/>
        </authorList>
    </citation>
    <scope>IDENTIFICATION</scope>
</reference>
<proteinExistence type="predicted"/>
<evidence type="ECO:0000259" key="8">
    <source>
        <dbReference type="PROSITE" id="PS50940"/>
    </source>
</evidence>
<evidence type="ECO:0000256" key="1">
    <source>
        <dbReference type="ARBA" id="ARBA00022669"/>
    </source>
</evidence>
<evidence type="ECO:0000256" key="5">
    <source>
        <dbReference type="ARBA" id="ARBA00023180"/>
    </source>
</evidence>
<keyword evidence="3" id="KW-0677">Repeat</keyword>
<dbReference type="Gene3D" id="2.170.140.10">
    <property type="entry name" value="Chitin binding domain"/>
    <property type="match status" value="3"/>
</dbReference>
<evidence type="ECO:0000256" key="6">
    <source>
        <dbReference type="SAM" id="MobiDB-lite"/>
    </source>
</evidence>
<keyword evidence="1" id="KW-0147">Chitin-binding</keyword>
<dbReference type="RefSeq" id="XP_016990250.2">
    <property type="nucleotide sequence ID" value="XM_017134761.2"/>
</dbReference>
<feature type="region of interest" description="Disordered" evidence="6">
    <location>
        <begin position="272"/>
        <end position="296"/>
    </location>
</feature>
<dbReference type="Pfam" id="PF01607">
    <property type="entry name" value="CBM_14"/>
    <property type="match status" value="3"/>
</dbReference>
<dbReference type="PANTHER" id="PTHR23301">
    <property type="entry name" value="CHITIN BINDING PERITROPHIN-A"/>
    <property type="match status" value="1"/>
</dbReference>
<accession>A0ABM5I538</accession>
<dbReference type="PANTHER" id="PTHR23301:SF0">
    <property type="entry name" value="CHITIN-BINDING TYPE-2 DOMAIN-CONTAINING PROTEIN-RELATED"/>
    <property type="match status" value="1"/>
</dbReference>
<name>A0ABM5I538_DRORH</name>
<evidence type="ECO:0000256" key="4">
    <source>
        <dbReference type="ARBA" id="ARBA00023157"/>
    </source>
</evidence>
<feature type="domain" description="Chitin-binding type-2" evidence="8">
    <location>
        <begin position="137"/>
        <end position="194"/>
    </location>
</feature>
<dbReference type="GeneID" id="108052376"/>
<feature type="compositionally biased region" description="Basic residues" evidence="6">
    <location>
        <begin position="277"/>
        <end position="296"/>
    </location>
</feature>
<evidence type="ECO:0000313" key="10">
    <source>
        <dbReference type="Proteomes" id="UP001652680"/>
    </source>
</evidence>